<accession>A0A4P6MUX9</accession>
<dbReference type="OrthoDB" id="2426596at2"/>
<protein>
    <submittedName>
        <fullName evidence="1">Uncharacterized protein</fullName>
    </submittedName>
</protein>
<keyword evidence="2" id="KW-1185">Reference proteome</keyword>
<organism evidence="1 2">
    <name type="scientific">Janibacter limosus</name>
    <dbReference type="NCBI Taxonomy" id="53458"/>
    <lineage>
        <taxon>Bacteria</taxon>
        <taxon>Bacillati</taxon>
        <taxon>Actinomycetota</taxon>
        <taxon>Actinomycetes</taxon>
        <taxon>Micrococcales</taxon>
        <taxon>Intrasporangiaceae</taxon>
        <taxon>Janibacter</taxon>
    </lineage>
</organism>
<evidence type="ECO:0000313" key="2">
    <source>
        <dbReference type="Proteomes" id="UP000290408"/>
    </source>
</evidence>
<dbReference type="RefSeq" id="WP_130628834.1">
    <property type="nucleotide sequence ID" value="NZ_CP036164.1"/>
</dbReference>
<sequence length="301" mass="33301">MQLMTDVSCGDWLLERVGGWGRVGGVAGTGFEAYARILHPVPATRVDLSITDEWGGHPVLEESRWTWSQAAGRQGLTMHPLVQWNRLADLDYGVDFADGWQFGQTREGYFDLDLLAALTEHLAPATTTPEHLVAGIWNGWGELTGSGRALYAIEGSRLWAWLTRRRLQREAERQQRESLRPEIRLAAEHGPHLEWPGREMILFATSCDELSDPSWAEGAGLGLQPGFPPSISPQLLWPADRSWVVASEIDWDSTIVAGPRSLIDAVLADERLEAFEVDADADLSWEGDLVNPPRAGWSAGS</sequence>
<gene>
    <name evidence="1" type="ORF">EXU32_04555</name>
</gene>
<dbReference type="Proteomes" id="UP000290408">
    <property type="component" value="Chromosome"/>
</dbReference>
<dbReference type="KEGG" id="jli:EXU32_04555"/>
<reference evidence="1 2" key="1">
    <citation type="submission" date="2019-02" db="EMBL/GenBank/DDBJ databases">
        <title>Genomic data mining of an Antarctic deep-sea actinobacterium, Janibacterlimosus P3-3-X1.</title>
        <authorList>
            <person name="Liao L."/>
            <person name="Chen B."/>
        </authorList>
    </citation>
    <scope>NUCLEOTIDE SEQUENCE [LARGE SCALE GENOMIC DNA]</scope>
    <source>
        <strain evidence="1 2">P3-3-X1</strain>
    </source>
</reference>
<evidence type="ECO:0000313" key="1">
    <source>
        <dbReference type="EMBL" id="QBF45597.1"/>
    </source>
</evidence>
<proteinExistence type="predicted"/>
<dbReference type="AlphaFoldDB" id="A0A4P6MUX9"/>
<name>A0A4P6MUX9_9MICO</name>
<dbReference type="EMBL" id="CP036164">
    <property type="protein sequence ID" value="QBF45597.1"/>
    <property type="molecule type" value="Genomic_DNA"/>
</dbReference>